<dbReference type="AlphaFoldDB" id="A0AAE3RC29"/>
<dbReference type="EMBL" id="JASJOU010000016">
    <property type="protein sequence ID" value="MDJ1505524.1"/>
    <property type="molecule type" value="Genomic_DNA"/>
</dbReference>
<protein>
    <submittedName>
        <fullName evidence="1">Uncharacterized protein</fullName>
    </submittedName>
</protein>
<evidence type="ECO:0000313" key="2">
    <source>
        <dbReference type="Proteomes" id="UP001232063"/>
    </source>
</evidence>
<comment type="caution">
    <text evidence="1">The sequence shown here is derived from an EMBL/GenBank/DDBJ whole genome shotgun (WGS) entry which is preliminary data.</text>
</comment>
<keyword evidence="2" id="KW-1185">Reference proteome</keyword>
<gene>
    <name evidence="1" type="ORF">QNI22_33010</name>
</gene>
<proteinExistence type="predicted"/>
<organism evidence="1 2">
    <name type="scientific">Xanthocytophaga agilis</name>
    <dbReference type="NCBI Taxonomy" id="3048010"/>
    <lineage>
        <taxon>Bacteria</taxon>
        <taxon>Pseudomonadati</taxon>
        <taxon>Bacteroidota</taxon>
        <taxon>Cytophagia</taxon>
        <taxon>Cytophagales</taxon>
        <taxon>Rhodocytophagaceae</taxon>
        <taxon>Xanthocytophaga</taxon>
    </lineage>
</organism>
<evidence type="ECO:0000313" key="1">
    <source>
        <dbReference type="EMBL" id="MDJ1505524.1"/>
    </source>
</evidence>
<dbReference type="Proteomes" id="UP001232063">
    <property type="component" value="Unassembled WGS sequence"/>
</dbReference>
<accession>A0AAE3RC29</accession>
<name>A0AAE3RC29_9BACT</name>
<reference evidence="1" key="1">
    <citation type="submission" date="2023-05" db="EMBL/GenBank/DDBJ databases">
        <authorList>
            <person name="Zhang X."/>
        </authorList>
    </citation>
    <scope>NUCLEOTIDE SEQUENCE</scope>
    <source>
        <strain evidence="1">BD1B2-1</strain>
    </source>
</reference>
<sequence>MSKTMRLLYDPKKKSFAHMGKNTLLVASNLSVEQYDSFVSYVTVDEMLKGKVKDLQDAKQIWDDFQWWTDTDDVHQACIRFQKTIDSCLWALKTIENPDEYYYGLFKRAAYYAIRNEPAVFYRWMHTAIQFIRQYYNDPTFMSEHYNLN</sequence>